<evidence type="ECO:0000313" key="1">
    <source>
        <dbReference type="EMBL" id="SEH79115.1"/>
    </source>
</evidence>
<organism evidence="1 2">
    <name type="scientific">Bathymodiolus azoricus thioautotrophic gill symbiont</name>
    <dbReference type="NCBI Taxonomy" id="235205"/>
    <lineage>
        <taxon>Bacteria</taxon>
        <taxon>Pseudomonadati</taxon>
        <taxon>Pseudomonadota</taxon>
        <taxon>Gammaproteobacteria</taxon>
        <taxon>sulfur-oxidizing symbionts</taxon>
    </lineage>
</organism>
<evidence type="ECO:0008006" key="3">
    <source>
        <dbReference type="Google" id="ProtNLM"/>
    </source>
</evidence>
<name>A0A1H6KU63_9GAMM</name>
<protein>
    <recommendedName>
        <fullName evidence="3">Acyl carrier protein</fullName>
    </recommendedName>
</protein>
<reference evidence="2" key="1">
    <citation type="submission" date="2016-06" db="EMBL/GenBank/DDBJ databases">
        <authorList>
            <person name="Petersen J."/>
            <person name="Sayavedra L."/>
        </authorList>
    </citation>
    <scope>NUCLEOTIDE SEQUENCE [LARGE SCALE GENOMIC DNA]</scope>
    <source>
        <strain evidence="2">BazSymA</strain>
    </source>
</reference>
<sequence>MMTMTVYFVLADIFDLDVMDIKPSFDLEKDLHITNDHKALLSGAVMDMFNGCELDFSTMHKVQDVIEQIVTVEPIHSSVH</sequence>
<dbReference type="AlphaFoldDB" id="A0A1H6KU63"/>
<dbReference type="Proteomes" id="UP000198988">
    <property type="component" value="Unassembled WGS sequence"/>
</dbReference>
<evidence type="ECO:0000313" key="2">
    <source>
        <dbReference type="Proteomes" id="UP000198988"/>
    </source>
</evidence>
<dbReference type="EMBL" id="CDSC02000207">
    <property type="protein sequence ID" value="SEH79115.1"/>
    <property type="molecule type" value="Genomic_DNA"/>
</dbReference>
<gene>
    <name evidence="1" type="ORF">BAZSYMA_ACONTIG195440_0</name>
</gene>
<accession>A0A1H6KU63</accession>
<proteinExistence type="predicted"/>